<dbReference type="GO" id="GO:0005739">
    <property type="term" value="C:mitochondrion"/>
    <property type="evidence" value="ECO:0007669"/>
    <property type="project" value="TreeGrafter"/>
</dbReference>
<dbReference type="SUPFAM" id="SSF52374">
    <property type="entry name" value="Nucleotidylyl transferase"/>
    <property type="match status" value="1"/>
</dbReference>
<evidence type="ECO:0000256" key="4">
    <source>
        <dbReference type="ARBA" id="ARBA00022741"/>
    </source>
</evidence>
<dbReference type="SMART" id="SM00836">
    <property type="entry name" value="DALR_1"/>
    <property type="match status" value="1"/>
</dbReference>
<dbReference type="EC" id="6.1.1.19" evidence="2"/>
<keyword evidence="6 9" id="KW-0648">Protein biosynthesis</keyword>
<dbReference type="GO" id="GO:0005524">
    <property type="term" value="F:ATP binding"/>
    <property type="evidence" value="ECO:0007669"/>
    <property type="project" value="UniProtKB-KW"/>
</dbReference>
<comment type="catalytic activity">
    <reaction evidence="8">
        <text>tRNA(Arg) + L-arginine + ATP = L-arginyl-tRNA(Arg) + AMP + diphosphate</text>
        <dbReference type="Rhea" id="RHEA:20301"/>
        <dbReference type="Rhea" id="RHEA-COMP:9658"/>
        <dbReference type="Rhea" id="RHEA-COMP:9673"/>
        <dbReference type="ChEBI" id="CHEBI:30616"/>
        <dbReference type="ChEBI" id="CHEBI:32682"/>
        <dbReference type="ChEBI" id="CHEBI:33019"/>
        <dbReference type="ChEBI" id="CHEBI:78442"/>
        <dbReference type="ChEBI" id="CHEBI:78513"/>
        <dbReference type="ChEBI" id="CHEBI:456215"/>
        <dbReference type="EC" id="6.1.1.19"/>
    </reaction>
</comment>
<dbReference type="InterPro" id="IPR035684">
    <property type="entry name" value="ArgRS_core"/>
</dbReference>
<keyword evidence="4 9" id="KW-0547">Nucleotide-binding</keyword>
<dbReference type="GO" id="GO:0004814">
    <property type="term" value="F:arginine-tRNA ligase activity"/>
    <property type="evidence" value="ECO:0007669"/>
    <property type="project" value="UniProtKB-EC"/>
</dbReference>
<dbReference type="RefSeq" id="XP_016644492.1">
    <property type="nucleotide sequence ID" value="XM_016785710.1"/>
</dbReference>
<evidence type="ECO:0000313" key="11">
    <source>
        <dbReference type="EMBL" id="KEZ44693.1"/>
    </source>
</evidence>
<keyword evidence="7 9" id="KW-0030">Aminoacyl-tRNA synthetase</keyword>
<evidence type="ECO:0000256" key="3">
    <source>
        <dbReference type="ARBA" id="ARBA00022598"/>
    </source>
</evidence>
<evidence type="ECO:0000256" key="5">
    <source>
        <dbReference type="ARBA" id="ARBA00022840"/>
    </source>
</evidence>
<dbReference type="AlphaFoldDB" id="A0A084GBI1"/>
<evidence type="ECO:0000256" key="9">
    <source>
        <dbReference type="RuleBase" id="RU363038"/>
    </source>
</evidence>
<dbReference type="PRINTS" id="PR01038">
    <property type="entry name" value="TRNASYNTHARG"/>
</dbReference>
<evidence type="ECO:0000256" key="1">
    <source>
        <dbReference type="ARBA" id="ARBA00005594"/>
    </source>
</evidence>
<organism evidence="11 12">
    <name type="scientific">Pseudallescheria apiosperma</name>
    <name type="common">Scedosporium apiospermum</name>
    <dbReference type="NCBI Taxonomy" id="563466"/>
    <lineage>
        <taxon>Eukaryota</taxon>
        <taxon>Fungi</taxon>
        <taxon>Dikarya</taxon>
        <taxon>Ascomycota</taxon>
        <taxon>Pezizomycotina</taxon>
        <taxon>Sordariomycetes</taxon>
        <taxon>Hypocreomycetidae</taxon>
        <taxon>Microascales</taxon>
        <taxon>Microascaceae</taxon>
        <taxon>Scedosporium</taxon>
    </lineage>
</organism>
<reference evidence="11 12" key="1">
    <citation type="journal article" date="2014" name="Genome Announc.">
        <title>Draft genome sequence of the pathogenic fungus Scedosporium apiospermum.</title>
        <authorList>
            <person name="Vandeputte P."/>
            <person name="Ghamrawi S."/>
            <person name="Rechenmann M."/>
            <person name="Iltis A."/>
            <person name="Giraud S."/>
            <person name="Fleury M."/>
            <person name="Thornton C."/>
            <person name="Delhaes L."/>
            <person name="Meyer W."/>
            <person name="Papon N."/>
            <person name="Bouchara J.P."/>
        </authorList>
    </citation>
    <scope>NUCLEOTIDE SEQUENCE [LARGE SCALE GENOMIC DNA]</scope>
    <source>
        <strain evidence="11 12">IHEM 14462</strain>
    </source>
</reference>
<keyword evidence="3 9" id="KW-0436">Ligase</keyword>
<accession>A0A084GBI1</accession>
<dbReference type="InterPro" id="IPR014729">
    <property type="entry name" value="Rossmann-like_a/b/a_fold"/>
</dbReference>
<protein>
    <recommendedName>
        <fullName evidence="2">arginine--tRNA ligase</fullName>
        <ecNumber evidence="2">6.1.1.19</ecNumber>
    </recommendedName>
</protein>
<dbReference type="VEuPathDB" id="FungiDB:SAPIO_CDS2771"/>
<dbReference type="Pfam" id="PF00750">
    <property type="entry name" value="tRNA-synt_1d"/>
    <property type="match status" value="1"/>
</dbReference>
<dbReference type="Gene3D" id="3.30.1360.70">
    <property type="entry name" value="Arginyl tRNA synthetase N-terminal domain"/>
    <property type="match status" value="1"/>
</dbReference>
<dbReference type="HOGENOM" id="CLU_006406_6_0_1"/>
<dbReference type="KEGG" id="sapo:SAPIO_CDS2771"/>
<proteinExistence type="inferred from homology"/>
<dbReference type="PANTHER" id="PTHR11956">
    <property type="entry name" value="ARGINYL-TRNA SYNTHETASE"/>
    <property type="match status" value="1"/>
</dbReference>
<dbReference type="OrthoDB" id="68056at2759"/>
<evidence type="ECO:0000256" key="2">
    <source>
        <dbReference type="ARBA" id="ARBA00012837"/>
    </source>
</evidence>
<dbReference type="GO" id="GO:0006420">
    <property type="term" value="P:arginyl-tRNA aminoacylation"/>
    <property type="evidence" value="ECO:0007669"/>
    <property type="project" value="InterPro"/>
</dbReference>
<dbReference type="EMBL" id="JOWA01000087">
    <property type="protein sequence ID" value="KEZ44693.1"/>
    <property type="molecule type" value="Genomic_DNA"/>
</dbReference>
<dbReference type="Gene3D" id="1.10.730.10">
    <property type="entry name" value="Isoleucyl-tRNA Synthetase, Domain 1"/>
    <property type="match status" value="1"/>
</dbReference>
<dbReference type="GO" id="GO:0032543">
    <property type="term" value="P:mitochondrial translation"/>
    <property type="evidence" value="ECO:0007669"/>
    <property type="project" value="TreeGrafter"/>
</dbReference>
<dbReference type="PANTHER" id="PTHR11956:SF11">
    <property type="entry name" value="ARGININE--TRNA LIGASE, MITOCHONDRIAL-RELATED"/>
    <property type="match status" value="1"/>
</dbReference>
<sequence>MTALETRLGSLGLDAPLPQIPVVDVLRKPLDIYRAHLASLLAAAVGCDVSVAYAAITSSTDITLGDLAVILPKLKLPAADFQSLAFEVTNGVHLRIFFSPKTLPRLLLPYIHERGPMYGGETCDGVESGVPNSPGAVGRRVIVEFSSPNIGTEFTADHLRSTLIGEFIARTHEAMGWNVTRLNYIGDWGKHIGLLASGWQRFGSEDSLQGSGALGNILDVYAKAVALFKPEQELSRQAKNDEAAKAEIESKGIFAERDAFFKKMEGGDEEALGLWNRWREVSITQFKASYDRLGIRFDEYSGESTVKPETMASVEAILKEKGVCEEIGGSWMINFAKHGDKGKGLGTQPLRGRTGSTTYLLRDIAAALDRDQTYSFDEMIYVVSARQQLHFQQVLMALELMGREDLAARIRHVGFGGIQGMQTLLKGPRTLDAIIQCVKELVLGSLDDGTEDTKMPEDAKVIVSLLVQEMSTRRTHSYTFDPKRAASIEGDFGKRLQNYYAKISSTITGLQTSAATNMEADYSLLEDDIYADILRVMAQYPDVVSATFRSLEPHGMLAYLTRLLDALSVALDEGEDAEAGGSSSMTRQAGEGPEARRAQFELYECAKQVLENGMRLLGFPIPGA</sequence>
<dbReference type="Proteomes" id="UP000028545">
    <property type="component" value="Unassembled WGS sequence"/>
</dbReference>
<comment type="caution">
    <text evidence="11">The sequence shown here is derived from an EMBL/GenBank/DDBJ whole genome shotgun (WGS) entry which is preliminary data.</text>
</comment>
<dbReference type="InterPro" id="IPR036695">
    <property type="entry name" value="Arg-tRNA-synth_N_sf"/>
</dbReference>
<dbReference type="Gene3D" id="3.40.50.620">
    <property type="entry name" value="HUPs"/>
    <property type="match status" value="1"/>
</dbReference>
<comment type="similarity">
    <text evidence="1 9">Belongs to the class-I aminoacyl-tRNA synthetase family.</text>
</comment>
<evidence type="ECO:0000256" key="8">
    <source>
        <dbReference type="ARBA" id="ARBA00049339"/>
    </source>
</evidence>
<keyword evidence="5 9" id="KW-0067">ATP-binding</keyword>
<dbReference type="SUPFAM" id="SSF55190">
    <property type="entry name" value="Arginyl-tRNA synthetase (ArgRS), N-terminal 'additional' domain"/>
    <property type="match status" value="1"/>
</dbReference>
<feature type="domain" description="DALR anticodon binding" evidence="10">
    <location>
        <begin position="496"/>
        <end position="621"/>
    </location>
</feature>
<keyword evidence="12" id="KW-1185">Reference proteome</keyword>
<dbReference type="Pfam" id="PF05746">
    <property type="entry name" value="DALR_1"/>
    <property type="match status" value="1"/>
</dbReference>
<gene>
    <name evidence="11" type="ORF">SAPIO_CDS2771</name>
</gene>
<dbReference type="GeneID" id="27721843"/>
<dbReference type="SUPFAM" id="SSF47323">
    <property type="entry name" value="Anticodon-binding domain of a subclass of class I aminoacyl-tRNA synthetases"/>
    <property type="match status" value="1"/>
</dbReference>
<dbReference type="InterPro" id="IPR008909">
    <property type="entry name" value="DALR_anticod-bd"/>
</dbReference>
<evidence type="ECO:0000313" key="12">
    <source>
        <dbReference type="Proteomes" id="UP000028545"/>
    </source>
</evidence>
<dbReference type="InterPro" id="IPR001278">
    <property type="entry name" value="Arg-tRNA-ligase"/>
</dbReference>
<name>A0A084GBI1_PSEDA</name>
<dbReference type="InterPro" id="IPR009080">
    <property type="entry name" value="tRNAsynth_Ia_anticodon-bd"/>
</dbReference>
<evidence type="ECO:0000259" key="10">
    <source>
        <dbReference type="SMART" id="SM00836"/>
    </source>
</evidence>
<evidence type="ECO:0000256" key="6">
    <source>
        <dbReference type="ARBA" id="ARBA00022917"/>
    </source>
</evidence>
<dbReference type="OMA" id="THEAMGW"/>
<evidence type="ECO:0000256" key="7">
    <source>
        <dbReference type="ARBA" id="ARBA00023146"/>
    </source>
</evidence>